<feature type="signal peptide" evidence="1">
    <location>
        <begin position="1"/>
        <end position="21"/>
    </location>
</feature>
<protein>
    <recommendedName>
        <fullName evidence="2">Chalcone isomerase domain-containing protein</fullName>
    </recommendedName>
</protein>
<proteinExistence type="predicted"/>
<feature type="domain" description="Chalcone isomerase" evidence="2">
    <location>
        <begin position="75"/>
        <end position="166"/>
    </location>
</feature>
<evidence type="ECO:0000259" key="2">
    <source>
        <dbReference type="Pfam" id="PF16036"/>
    </source>
</evidence>
<reference evidence="3 4" key="1">
    <citation type="submission" date="2020-02" db="EMBL/GenBank/DDBJ databases">
        <title>Nitrogenibacter mangrovi gen. nov., sp. nov. isolated from mangrove sediment, a denitrifying betaproteobacterium.</title>
        <authorList>
            <person name="Liao H."/>
            <person name="Tian Y."/>
        </authorList>
    </citation>
    <scope>NUCLEOTIDE SEQUENCE [LARGE SCALE GENOMIC DNA]</scope>
    <source>
        <strain evidence="3 4">M9-3-2</strain>
    </source>
</reference>
<evidence type="ECO:0000313" key="3">
    <source>
        <dbReference type="EMBL" id="QID17078.1"/>
    </source>
</evidence>
<dbReference type="RefSeq" id="WP_173764243.1">
    <property type="nucleotide sequence ID" value="NZ_CP048836.1"/>
</dbReference>
<dbReference type="EMBL" id="CP048836">
    <property type="protein sequence ID" value="QID17078.1"/>
    <property type="molecule type" value="Genomic_DNA"/>
</dbReference>
<gene>
    <name evidence="3" type="ORF">G3580_05140</name>
</gene>
<dbReference type="AlphaFoldDB" id="A0A6C1B2M3"/>
<keyword evidence="1" id="KW-0732">Signal</keyword>
<accession>A0A6C1B2M3</accession>
<name>A0A6C1B2M3_9RHOO</name>
<sequence length="170" mass="18690">MRSARTLVLGFVLLVSMPASARVPLPEALRDVGPWQLRGAGDMRVLGWRVYEAALWRRGDTAGHEALAIRYDTTISSERLVSTTLEELERLGLPRPERWQAVLGRAFPDVAPGDVLVAVRSADGVRFYAAGRQTARVPDPAFADAFFGIWLDPRTREPDLRAALLGGVGR</sequence>
<evidence type="ECO:0000256" key="1">
    <source>
        <dbReference type="SAM" id="SignalP"/>
    </source>
</evidence>
<dbReference type="KEGG" id="azq:G3580_05140"/>
<evidence type="ECO:0000313" key="4">
    <source>
        <dbReference type="Proteomes" id="UP000501991"/>
    </source>
</evidence>
<keyword evidence="4" id="KW-1185">Reference proteome</keyword>
<organism evidence="3 4">
    <name type="scientific">Nitrogeniibacter mangrovi</name>
    <dbReference type="NCBI Taxonomy" id="2016596"/>
    <lineage>
        <taxon>Bacteria</taxon>
        <taxon>Pseudomonadati</taxon>
        <taxon>Pseudomonadota</taxon>
        <taxon>Betaproteobacteria</taxon>
        <taxon>Rhodocyclales</taxon>
        <taxon>Zoogloeaceae</taxon>
        <taxon>Nitrogeniibacter</taxon>
    </lineage>
</organism>
<dbReference type="Pfam" id="PF16036">
    <property type="entry name" value="Chalcone_3"/>
    <property type="match status" value="1"/>
</dbReference>
<dbReference type="InterPro" id="IPR016087">
    <property type="entry name" value="Chalcone_isomerase"/>
</dbReference>
<feature type="chain" id="PRO_5025351574" description="Chalcone isomerase domain-containing protein" evidence="1">
    <location>
        <begin position="22"/>
        <end position="170"/>
    </location>
</feature>
<dbReference type="Proteomes" id="UP000501991">
    <property type="component" value="Chromosome"/>
</dbReference>